<dbReference type="Pfam" id="PF04471">
    <property type="entry name" value="Mrr_cat"/>
    <property type="match status" value="1"/>
</dbReference>
<dbReference type="Gene3D" id="1.10.150.20">
    <property type="entry name" value="5' to 3' exonuclease, C-terminal subdomain"/>
    <property type="match status" value="1"/>
</dbReference>
<name>A0A0F9XMW5_9ZZZZ</name>
<protein>
    <recommendedName>
        <fullName evidence="3">ATP-cone domain-containing protein</fullName>
    </recommendedName>
</protein>
<evidence type="ECO:0000256" key="1">
    <source>
        <dbReference type="ARBA" id="ARBA00022741"/>
    </source>
</evidence>
<dbReference type="Gene3D" id="3.40.1350.10">
    <property type="match status" value="1"/>
</dbReference>
<dbReference type="InterPro" id="IPR007560">
    <property type="entry name" value="Restrct_endonuc_IV_Mrr"/>
</dbReference>
<proteinExistence type="predicted"/>
<dbReference type="Pfam" id="PF03477">
    <property type="entry name" value="ATP-cone"/>
    <property type="match status" value="1"/>
</dbReference>
<dbReference type="InterPro" id="IPR011335">
    <property type="entry name" value="Restrct_endonuc-II-like"/>
</dbReference>
<dbReference type="GO" id="GO:0003677">
    <property type="term" value="F:DNA binding"/>
    <property type="evidence" value="ECO:0007669"/>
    <property type="project" value="InterPro"/>
</dbReference>
<keyword evidence="2" id="KW-0067">ATP-binding</keyword>
<dbReference type="GO" id="GO:0004519">
    <property type="term" value="F:endonuclease activity"/>
    <property type="evidence" value="ECO:0007669"/>
    <property type="project" value="InterPro"/>
</dbReference>
<dbReference type="InterPro" id="IPR054374">
    <property type="entry name" value="AF1548-like_C"/>
</dbReference>
<dbReference type="CDD" id="cd22308">
    <property type="entry name" value="Af1548-like"/>
    <property type="match status" value="1"/>
</dbReference>
<evidence type="ECO:0000259" key="3">
    <source>
        <dbReference type="PROSITE" id="PS51161"/>
    </source>
</evidence>
<dbReference type="InterPro" id="IPR011856">
    <property type="entry name" value="tRNA_endonuc-like_dom_sf"/>
</dbReference>
<reference evidence="4" key="1">
    <citation type="journal article" date="2015" name="Nature">
        <title>Complex archaea that bridge the gap between prokaryotes and eukaryotes.</title>
        <authorList>
            <person name="Spang A."/>
            <person name="Saw J.H."/>
            <person name="Jorgensen S.L."/>
            <person name="Zaremba-Niedzwiedzka K."/>
            <person name="Martijn J."/>
            <person name="Lind A.E."/>
            <person name="van Eijk R."/>
            <person name="Schleper C."/>
            <person name="Guy L."/>
            <person name="Ettema T.J."/>
        </authorList>
    </citation>
    <scope>NUCLEOTIDE SEQUENCE</scope>
</reference>
<evidence type="ECO:0000313" key="4">
    <source>
        <dbReference type="EMBL" id="KKN93523.1"/>
    </source>
</evidence>
<dbReference type="InterPro" id="IPR005144">
    <property type="entry name" value="ATP-cone_dom"/>
</dbReference>
<dbReference type="GO" id="GO:0009307">
    <property type="term" value="P:DNA restriction-modification system"/>
    <property type="evidence" value="ECO:0007669"/>
    <property type="project" value="InterPro"/>
</dbReference>
<gene>
    <name evidence="4" type="ORF">LCGC14_0197120</name>
</gene>
<dbReference type="Pfam" id="PF22357">
    <property type="entry name" value="AF1548-like_C"/>
    <property type="match status" value="1"/>
</dbReference>
<organism evidence="4">
    <name type="scientific">marine sediment metagenome</name>
    <dbReference type="NCBI Taxonomy" id="412755"/>
    <lineage>
        <taxon>unclassified sequences</taxon>
        <taxon>metagenomes</taxon>
        <taxon>ecological metagenomes</taxon>
    </lineage>
</organism>
<dbReference type="PROSITE" id="PS51161">
    <property type="entry name" value="ATP_CONE"/>
    <property type="match status" value="1"/>
</dbReference>
<keyword evidence="1" id="KW-0547">Nucleotide-binding</keyword>
<dbReference type="SUPFAM" id="SSF47794">
    <property type="entry name" value="Rad51 N-terminal domain-like"/>
    <property type="match status" value="1"/>
</dbReference>
<accession>A0A0F9XMW5</accession>
<dbReference type="GO" id="GO:0005524">
    <property type="term" value="F:ATP binding"/>
    <property type="evidence" value="ECO:0007669"/>
    <property type="project" value="UniProtKB-KW"/>
</dbReference>
<comment type="caution">
    <text evidence="4">The sequence shown here is derived from an EMBL/GenBank/DDBJ whole genome shotgun (WGS) entry which is preliminary data.</text>
</comment>
<feature type="domain" description="ATP-cone" evidence="3">
    <location>
        <begin position="1"/>
        <end position="82"/>
    </location>
</feature>
<dbReference type="SUPFAM" id="SSF52980">
    <property type="entry name" value="Restriction endonuclease-like"/>
    <property type="match status" value="1"/>
</dbReference>
<sequence>MDIIKASGKKEKFNKEKLYQSIKRAGVKPKLAEKICQNVEKSVYSGINSSQILDQITHSLKKENPVLAAKYTLKRAIMELGPTGFPFEKYIAEILKEYGYSTKVGRRVRGYCVNHEVDIVARKEKKHFMIECKYHNSRGVRSDVKVALYICARFLDVKKTWEKIPGHRHFFHQAWLVTNTRCTSEAMRYARCVGLKIISWRYPRNESLEYLIEKKGLYPVTILPSLTRYTKERLAEKRIILAKNLLKYSVNNLVRFTGLQPKIAKKLQEEARELCRC</sequence>
<dbReference type="EMBL" id="LAZR01000085">
    <property type="protein sequence ID" value="KKN93523.1"/>
    <property type="molecule type" value="Genomic_DNA"/>
</dbReference>
<dbReference type="AlphaFoldDB" id="A0A0F9XMW5"/>
<dbReference type="InterPro" id="IPR010995">
    <property type="entry name" value="DNA_repair_Rad51/TF_NusA_a-hlx"/>
</dbReference>
<evidence type="ECO:0000256" key="2">
    <source>
        <dbReference type="ARBA" id="ARBA00022840"/>
    </source>
</evidence>